<evidence type="ECO:0000259" key="5">
    <source>
        <dbReference type="PROSITE" id="PS51078"/>
    </source>
</evidence>
<keyword evidence="3" id="KW-0804">Transcription</keyword>
<dbReference type="GO" id="GO:0003677">
    <property type="term" value="F:DNA binding"/>
    <property type="evidence" value="ECO:0007669"/>
    <property type="project" value="UniProtKB-KW"/>
</dbReference>
<name>A0A6A8MBD9_9FIRM</name>
<dbReference type="PROSITE" id="PS51078">
    <property type="entry name" value="ICLR_ED"/>
    <property type="match status" value="1"/>
</dbReference>
<dbReference type="InterPro" id="IPR036388">
    <property type="entry name" value="WH-like_DNA-bd_sf"/>
</dbReference>
<feature type="domain" description="HTH iclR-type" evidence="4">
    <location>
        <begin position="57"/>
        <end position="118"/>
    </location>
</feature>
<dbReference type="SUPFAM" id="SSF46785">
    <property type="entry name" value="Winged helix' DNA-binding domain"/>
    <property type="match status" value="1"/>
</dbReference>
<evidence type="ECO:0000256" key="2">
    <source>
        <dbReference type="ARBA" id="ARBA00023125"/>
    </source>
</evidence>
<accession>A0A6A8MBD9</accession>
<dbReference type="SMART" id="SM00346">
    <property type="entry name" value="HTH_ICLR"/>
    <property type="match status" value="1"/>
</dbReference>
<dbReference type="PANTHER" id="PTHR30136:SF35">
    <property type="entry name" value="HTH-TYPE TRANSCRIPTIONAL REGULATOR RV1719"/>
    <property type="match status" value="1"/>
</dbReference>
<dbReference type="InterPro" id="IPR050707">
    <property type="entry name" value="HTH_MetabolicPath_Reg"/>
</dbReference>
<dbReference type="SUPFAM" id="SSF55781">
    <property type="entry name" value="GAF domain-like"/>
    <property type="match status" value="1"/>
</dbReference>
<protein>
    <submittedName>
        <fullName evidence="6">IclR family transcriptional regulator</fullName>
    </submittedName>
</protein>
<dbReference type="GO" id="GO:0045892">
    <property type="term" value="P:negative regulation of DNA-templated transcription"/>
    <property type="evidence" value="ECO:0007669"/>
    <property type="project" value="TreeGrafter"/>
</dbReference>
<evidence type="ECO:0000259" key="4">
    <source>
        <dbReference type="PROSITE" id="PS51077"/>
    </source>
</evidence>
<dbReference type="GO" id="GO:0003700">
    <property type="term" value="F:DNA-binding transcription factor activity"/>
    <property type="evidence" value="ECO:0007669"/>
    <property type="project" value="TreeGrafter"/>
</dbReference>
<keyword evidence="2" id="KW-0238">DNA-binding</keyword>
<dbReference type="Gene3D" id="3.30.450.40">
    <property type="match status" value="1"/>
</dbReference>
<dbReference type="InterPro" id="IPR036390">
    <property type="entry name" value="WH_DNA-bd_sf"/>
</dbReference>
<dbReference type="AlphaFoldDB" id="A0A6A8MBD9"/>
<sequence>MMFNIPEYENVFRIPEKIFDLFLVQVYIIHERKNEGKAREDHTERDGKEDLRMAEKNNSLEKALTVLDLFQLQRRITLTSAAQETGYSTAAVSRIFNSLESTGYVYRDKLDGGYYLADKVYLLGRSTNLKQQLVNVIDEPIARLCMRTGLSVTVSIRDRVNSVTAMRKDPKRGLFLTSNVADSISLNCSASGKVLTAFSTDPDKLIESINYVALTRKTITDKEEFRKHISLVKSEGIAFDMEEITEGLVCTSVPVLSMDGTAICSISVSGYKERMLRELYATISKVKDTARECSRILAGEKQ</sequence>
<keyword evidence="1" id="KW-0805">Transcription regulation</keyword>
<gene>
    <name evidence="6" type="ORF">FYJ66_08125</name>
</gene>
<dbReference type="PROSITE" id="PS51077">
    <property type="entry name" value="HTH_ICLR"/>
    <property type="match status" value="1"/>
</dbReference>
<proteinExistence type="predicted"/>
<evidence type="ECO:0000313" key="6">
    <source>
        <dbReference type="EMBL" id="MST69549.1"/>
    </source>
</evidence>
<organism evidence="6">
    <name type="scientific">Baileyella intestinalis</name>
    <dbReference type="NCBI Taxonomy" id="2606709"/>
    <lineage>
        <taxon>Bacteria</taxon>
        <taxon>Bacillati</taxon>
        <taxon>Bacillota</taxon>
        <taxon>Clostridia</taxon>
        <taxon>Peptostreptococcales</taxon>
        <taxon>Anaerovoracaceae</taxon>
        <taxon>Baileyella</taxon>
    </lineage>
</organism>
<evidence type="ECO:0000256" key="1">
    <source>
        <dbReference type="ARBA" id="ARBA00023015"/>
    </source>
</evidence>
<dbReference type="InterPro" id="IPR005471">
    <property type="entry name" value="Tscrpt_reg_IclR_N"/>
</dbReference>
<dbReference type="InterPro" id="IPR014757">
    <property type="entry name" value="Tscrpt_reg_IclR_C"/>
</dbReference>
<feature type="domain" description="IclR-ED" evidence="5">
    <location>
        <begin position="119"/>
        <end position="299"/>
    </location>
</feature>
<dbReference type="Gene3D" id="1.10.10.10">
    <property type="entry name" value="Winged helix-like DNA-binding domain superfamily/Winged helix DNA-binding domain"/>
    <property type="match status" value="1"/>
</dbReference>
<dbReference type="InterPro" id="IPR029016">
    <property type="entry name" value="GAF-like_dom_sf"/>
</dbReference>
<comment type="caution">
    <text evidence="6">The sequence shown here is derived from an EMBL/GenBank/DDBJ whole genome shotgun (WGS) entry which is preliminary data.</text>
</comment>
<reference evidence="6" key="1">
    <citation type="submission" date="2019-09" db="EMBL/GenBank/DDBJ databases">
        <title>In-depth cultivation of the pig gut microbiome towards novel bacterial diversity and tailored functional studies.</title>
        <authorList>
            <person name="Wylensek D."/>
            <person name="Hitch T.C.A."/>
            <person name="Clavel T."/>
        </authorList>
    </citation>
    <scope>NUCLEOTIDE SEQUENCE</scope>
    <source>
        <strain evidence="6">RF-744-FAT-WT-3</strain>
    </source>
</reference>
<evidence type="ECO:0000256" key="3">
    <source>
        <dbReference type="ARBA" id="ARBA00023163"/>
    </source>
</evidence>
<dbReference type="Pfam" id="PF09339">
    <property type="entry name" value="HTH_IclR"/>
    <property type="match status" value="1"/>
</dbReference>
<dbReference type="Pfam" id="PF01614">
    <property type="entry name" value="IclR_C"/>
    <property type="match status" value="1"/>
</dbReference>
<dbReference type="PANTHER" id="PTHR30136">
    <property type="entry name" value="HELIX-TURN-HELIX TRANSCRIPTIONAL REGULATOR, ICLR FAMILY"/>
    <property type="match status" value="1"/>
</dbReference>
<dbReference type="EMBL" id="VUNB01000006">
    <property type="protein sequence ID" value="MST69549.1"/>
    <property type="molecule type" value="Genomic_DNA"/>
</dbReference>